<reference evidence="9 10" key="1">
    <citation type="submission" date="2024-03" db="EMBL/GenBank/DDBJ databases">
        <title>Aureococcus anophagefferens CCMP1851 and Kratosvirus quantuckense: Draft genome of a second virus-susceptible host strain in the model system.</title>
        <authorList>
            <person name="Chase E."/>
            <person name="Truchon A.R."/>
            <person name="Schepens W."/>
            <person name="Wilhelm S.W."/>
        </authorList>
    </citation>
    <scope>NUCLEOTIDE SEQUENCE [LARGE SCALE GENOMIC DNA]</scope>
    <source>
        <strain evidence="9 10">CCMP1851</strain>
    </source>
</reference>
<keyword evidence="10" id="KW-1185">Reference proteome</keyword>
<keyword evidence="4 9" id="KW-0418">Kinase</keyword>
<evidence type="ECO:0000256" key="5">
    <source>
        <dbReference type="ARBA" id="ARBA00022840"/>
    </source>
</evidence>
<dbReference type="InterPro" id="IPR050205">
    <property type="entry name" value="CDPK_Ser/Thr_kinases"/>
</dbReference>
<feature type="binding site" evidence="6">
    <location>
        <position position="86"/>
    </location>
    <ligand>
        <name>ATP</name>
        <dbReference type="ChEBI" id="CHEBI:30616"/>
    </ligand>
</feature>
<keyword evidence="3 6" id="KW-0547">Nucleotide-binding</keyword>
<evidence type="ECO:0000256" key="6">
    <source>
        <dbReference type="PROSITE-ProRule" id="PRU10141"/>
    </source>
</evidence>
<dbReference type="Gene3D" id="1.10.510.10">
    <property type="entry name" value="Transferase(Phosphotransferase) domain 1"/>
    <property type="match status" value="1"/>
</dbReference>
<comment type="caution">
    <text evidence="9">The sequence shown here is derived from an EMBL/GenBank/DDBJ whole genome shotgun (WGS) entry which is preliminary data.</text>
</comment>
<dbReference type="EMBL" id="JBBJCI010000153">
    <property type="protein sequence ID" value="KAK7241751.1"/>
    <property type="molecule type" value="Genomic_DNA"/>
</dbReference>
<dbReference type="Proteomes" id="UP001363151">
    <property type="component" value="Unassembled WGS sequence"/>
</dbReference>
<dbReference type="GO" id="GO:0016301">
    <property type="term" value="F:kinase activity"/>
    <property type="evidence" value="ECO:0007669"/>
    <property type="project" value="UniProtKB-KW"/>
</dbReference>
<proteinExistence type="inferred from homology"/>
<dbReference type="Gene3D" id="3.30.200.20">
    <property type="entry name" value="Phosphorylase Kinase, domain 1"/>
    <property type="match status" value="1"/>
</dbReference>
<dbReference type="PANTHER" id="PTHR24349">
    <property type="entry name" value="SERINE/THREONINE-PROTEIN KINASE"/>
    <property type="match status" value="1"/>
</dbReference>
<accession>A0ABR1G050</accession>
<evidence type="ECO:0000256" key="7">
    <source>
        <dbReference type="RuleBase" id="RU000304"/>
    </source>
</evidence>
<feature type="domain" description="Protein kinase" evidence="8">
    <location>
        <begin position="50"/>
        <end position="326"/>
    </location>
</feature>
<name>A0ABR1G050_AURAN</name>
<organism evidence="9 10">
    <name type="scientific">Aureococcus anophagefferens</name>
    <name type="common">Harmful bloom alga</name>
    <dbReference type="NCBI Taxonomy" id="44056"/>
    <lineage>
        <taxon>Eukaryota</taxon>
        <taxon>Sar</taxon>
        <taxon>Stramenopiles</taxon>
        <taxon>Ochrophyta</taxon>
        <taxon>Pelagophyceae</taxon>
        <taxon>Pelagomonadales</taxon>
        <taxon>Pelagomonadaceae</taxon>
        <taxon>Aureococcus</taxon>
    </lineage>
</organism>
<evidence type="ECO:0000313" key="10">
    <source>
        <dbReference type="Proteomes" id="UP001363151"/>
    </source>
</evidence>
<evidence type="ECO:0000256" key="3">
    <source>
        <dbReference type="ARBA" id="ARBA00022741"/>
    </source>
</evidence>
<dbReference type="SUPFAM" id="SSF56112">
    <property type="entry name" value="Protein kinase-like (PK-like)"/>
    <property type="match status" value="1"/>
</dbReference>
<evidence type="ECO:0000259" key="8">
    <source>
        <dbReference type="PROSITE" id="PS50011"/>
    </source>
</evidence>
<evidence type="ECO:0000256" key="4">
    <source>
        <dbReference type="ARBA" id="ARBA00022777"/>
    </source>
</evidence>
<gene>
    <name evidence="9" type="ORF">SO694_00153012</name>
</gene>
<keyword evidence="1 7" id="KW-0723">Serine/threonine-protein kinase</keyword>
<keyword evidence="5 6" id="KW-0067">ATP-binding</keyword>
<dbReference type="PROSITE" id="PS00107">
    <property type="entry name" value="PROTEIN_KINASE_ATP"/>
    <property type="match status" value="1"/>
</dbReference>
<dbReference type="InterPro" id="IPR017441">
    <property type="entry name" value="Protein_kinase_ATP_BS"/>
</dbReference>
<evidence type="ECO:0000313" key="9">
    <source>
        <dbReference type="EMBL" id="KAK7241751.1"/>
    </source>
</evidence>
<evidence type="ECO:0000256" key="2">
    <source>
        <dbReference type="ARBA" id="ARBA00022679"/>
    </source>
</evidence>
<dbReference type="InterPro" id="IPR000719">
    <property type="entry name" value="Prot_kinase_dom"/>
</dbReference>
<protein>
    <submittedName>
        <fullName evidence="9">Protein serine/threonine kinase</fullName>
    </submittedName>
</protein>
<dbReference type="InterPro" id="IPR008271">
    <property type="entry name" value="Ser/Thr_kinase_AS"/>
</dbReference>
<dbReference type="SMART" id="SM00220">
    <property type="entry name" value="S_TKc"/>
    <property type="match status" value="1"/>
</dbReference>
<evidence type="ECO:0000256" key="1">
    <source>
        <dbReference type="ARBA" id="ARBA00022527"/>
    </source>
</evidence>
<dbReference type="PROSITE" id="PS00108">
    <property type="entry name" value="PROTEIN_KINASE_ST"/>
    <property type="match status" value="1"/>
</dbReference>
<keyword evidence="2" id="KW-0808">Transferase</keyword>
<comment type="similarity">
    <text evidence="7">Belongs to the protein kinase superfamily.</text>
</comment>
<sequence length="422" mass="44426">MGSGVSSPPKRDRTLPAAPPPAVFHFDDPRPLAVAALGDRLIAGRPWPHFFAGAELGRGTFATVQRCAARDATAAALGGGAPVALKTISKRGDADHRRTRGATPWTEVLALTTLAGDAGCLRLLAVFDEPQATHLLTDCLEGGELFDRIVAREPPPTEAEARDAVGQVAAALAAAHALGVVHRDVKAENLIYADAAATRLVVCDWGLAEVIPARAPRRCLTRCCGSPLYVAPEVLACGRDKSTPYGAEVDAWSLGVVAYICLCGYPPFYGDERAELEAAISRGDYAFEAPDWDHASAEGRAFVAALLTVDRDARMTCADARGHAFLAGDGANALHPAYVSRLEEFNAKRRLKGGAFAVAAACAFQDSVRGRTSRGLEKLRQSSRKALELSRGDASFASKQDAYVVRGRDGSGDTAPLAIGAA</sequence>
<dbReference type="InterPro" id="IPR011009">
    <property type="entry name" value="Kinase-like_dom_sf"/>
</dbReference>
<dbReference type="Pfam" id="PF00069">
    <property type="entry name" value="Pkinase"/>
    <property type="match status" value="1"/>
</dbReference>
<dbReference type="PROSITE" id="PS50011">
    <property type="entry name" value="PROTEIN_KINASE_DOM"/>
    <property type="match status" value="1"/>
</dbReference>